<dbReference type="EMBL" id="VEVO01000004">
    <property type="protein sequence ID" value="KAF0043571.1"/>
    <property type="molecule type" value="Genomic_DNA"/>
</dbReference>
<reference evidence="1 2" key="1">
    <citation type="submission" date="2019-06" db="EMBL/GenBank/DDBJ databases">
        <title>Draft genomes of female and male turbot (Scophthalmus maximus).</title>
        <authorList>
            <person name="Xu H."/>
            <person name="Xu X.-W."/>
            <person name="Shao C."/>
            <person name="Chen S."/>
        </authorList>
    </citation>
    <scope>NUCLEOTIDE SEQUENCE [LARGE SCALE GENOMIC DNA]</scope>
    <source>
        <strain evidence="1">Ysfricsl-2016a</strain>
        <tissue evidence="1">Blood</tissue>
    </source>
</reference>
<evidence type="ECO:0000313" key="1">
    <source>
        <dbReference type="EMBL" id="KAF0043571.1"/>
    </source>
</evidence>
<gene>
    <name evidence="1" type="ORF">F2P81_004908</name>
</gene>
<evidence type="ECO:0000313" key="2">
    <source>
        <dbReference type="Proteomes" id="UP000438429"/>
    </source>
</evidence>
<protein>
    <submittedName>
        <fullName evidence="1">Uncharacterized protein</fullName>
    </submittedName>
</protein>
<comment type="caution">
    <text evidence="1">The sequence shown here is derived from an EMBL/GenBank/DDBJ whole genome shotgun (WGS) entry which is preliminary data.</text>
</comment>
<name>A0A6A4TL46_SCOMX</name>
<dbReference type="AlphaFoldDB" id="A0A6A4TL46"/>
<proteinExistence type="predicted"/>
<organism evidence="1 2">
    <name type="scientific">Scophthalmus maximus</name>
    <name type="common">Turbot</name>
    <name type="synonym">Psetta maxima</name>
    <dbReference type="NCBI Taxonomy" id="52904"/>
    <lineage>
        <taxon>Eukaryota</taxon>
        <taxon>Metazoa</taxon>
        <taxon>Chordata</taxon>
        <taxon>Craniata</taxon>
        <taxon>Vertebrata</taxon>
        <taxon>Euteleostomi</taxon>
        <taxon>Actinopterygii</taxon>
        <taxon>Neopterygii</taxon>
        <taxon>Teleostei</taxon>
        <taxon>Neoteleostei</taxon>
        <taxon>Acanthomorphata</taxon>
        <taxon>Carangaria</taxon>
        <taxon>Pleuronectiformes</taxon>
        <taxon>Pleuronectoidei</taxon>
        <taxon>Scophthalmidae</taxon>
        <taxon>Scophthalmus</taxon>
    </lineage>
</organism>
<accession>A0A6A4TL46</accession>
<feature type="non-terminal residue" evidence="1">
    <location>
        <position position="1"/>
    </location>
</feature>
<dbReference type="Proteomes" id="UP000438429">
    <property type="component" value="Unassembled WGS sequence"/>
</dbReference>
<sequence length="143" mass="16208">VRDYIHLRVRFHESSGPLALPLESESKSELFNNSYDDAFPAGHGCALFRAAEATKSTGKYRLQIPDDIFRQGVESREDSVSHQPAARLILTQGHNERLHQTLKEYLNIQTSCWPLAVSAIVTLVKMFESTDDEHEFIMFADIS</sequence>